<proteinExistence type="predicted"/>
<gene>
    <name evidence="1" type="ORF">GGQ73_003354</name>
</gene>
<comment type="caution">
    <text evidence="1">The sequence shown here is derived from an EMBL/GenBank/DDBJ whole genome shotgun (WGS) entry which is preliminary data.</text>
</comment>
<organism evidence="1 2">
    <name type="scientific">Rhizobium skierniewicense</name>
    <dbReference type="NCBI Taxonomy" id="984260"/>
    <lineage>
        <taxon>Bacteria</taxon>
        <taxon>Pseudomonadati</taxon>
        <taxon>Pseudomonadota</taxon>
        <taxon>Alphaproteobacteria</taxon>
        <taxon>Hyphomicrobiales</taxon>
        <taxon>Rhizobiaceae</taxon>
        <taxon>Rhizobium/Agrobacterium group</taxon>
        <taxon>Rhizobium</taxon>
    </lineage>
</organism>
<dbReference type="AlphaFoldDB" id="A0A7W6CCM5"/>
<reference evidence="1 2" key="1">
    <citation type="submission" date="2020-08" db="EMBL/GenBank/DDBJ databases">
        <title>Genomic Encyclopedia of Type Strains, Phase IV (KMG-IV): sequencing the most valuable type-strain genomes for metagenomic binning, comparative biology and taxonomic classification.</title>
        <authorList>
            <person name="Goeker M."/>
        </authorList>
    </citation>
    <scope>NUCLEOTIDE SEQUENCE [LARGE SCALE GENOMIC DNA]</scope>
    <source>
        <strain evidence="1 2">DSM 26438</strain>
    </source>
</reference>
<dbReference type="Proteomes" id="UP000565286">
    <property type="component" value="Unassembled WGS sequence"/>
</dbReference>
<name>A0A7W6CCM5_9HYPH</name>
<accession>A0A7W6CCM5</accession>
<evidence type="ECO:0000313" key="1">
    <source>
        <dbReference type="EMBL" id="MBB3947387.1"/>
    </source>
</evidence>
<keyword evidence="2" id="KW-1185">Reference proteome</keyword>
<protein>
    <submittedName>
        <fullName evidence="1">Uncharacterized protein</fullName>
    </submittedName>
</protein>
<sequence length="190" mass="21949">MCRAIRRYRQCWRKDQGALVGYVRRFGSPSRNIICPLRFALFHRNSPRSTEGPPRRKLLLAHQIQRLPRSGYRRFQRLRRSKLREFVSVHMLLALTVGRARRFAHPIPLGRSLEHSSIFAAKLLDTFVANPCSGAVGIQVFCHHQISLRRRLEGSSGIEHDWFQLGGESCDGTWMADLMMGILAFRRGRP</sequence>
<evidence type="ECO:0000313" key="2">
    <source>
        <dbReference type="Proteomes" id="UP000565286"/>
    </source>
</evidence>
<dbReference type="EMBL" id="JACIDV010000010">
    <property type="protein sequence ID" value="MBB3947387.1"/>
    <property type="molecule type" value="Genomic_DNA"/>
</dbReference>